<dbReference type="EMBL" id="BTSY01000297">
    <property type="protein sequence ID" value="GMT37845.1"/>
    <property type="molecule type" value="Genomic_DNA"/>
</dbReference>
<protein>
    <submittedName>
        <fullName evidence="2">Uncharacterized protein</fullName>
    </submittedName>
</protein>
<reference evidence="2" key="1">
    <citation type="submission" date="2023-10" db="EMBL/GenBank/DDBJ databases">
        <title>Genome assembly of Pristionchus species.</title>
        <authorList>
            <person name="Yoshida K."/>
            <person name="Sommer R.J."/>
        </authorList>
    </citation>
    <scope>NUCLEOTIDE SEQUENCE</scope>
    <source>
        <strain evidence="2">RS5133</strain>
    </source>
</reference>
<evidence type="ECO:0000313" key="1">
    <source>
        <dbReference type="EMBL" id="GMT31000.1"/>
    </source>
</evidence>
<evidence type="ECO:0000313" key="3">
    <source>
        <dbReference type="Proteomes" id="UP001432322"/>
    </source>
</evidence>
<organism evidence="2 3">
    <name type="scientific">Pristionchus fissidentatus</name>
    <dbReference type="NCBI Taxonomy" id="1538716"/>
    <lineage>
        <taxon>Eukaryota</taxon>
        <taxon>Metazoa</taxon>
        <taxon>Ecdysozoa</taxon>
        <taxon>Nematoda</taxon>
        <taxon>Chromadorea</taxon>
        <taxon>Rhabditida</taxon>
        <taxon>Rhabditina</taxon>
        <taxon>Diplogasteromorpha</taxon>
        <taxon>Diplogasteroidea</taxon>
        <taxon>Neodiplogasteridae</taxon>
        <taxon>Pristionchus</taxon>
    </lineage>
</organism>
<feature type="non-terminal residue" evidence="2">
    <location>
        <position position="1"/>
    </location>
</feature>
<sequence length="115" mass="11610">QVQQLQQQQFGVGQQPQLQYYPGVFGQPGAGLSAGANPMYGAVWAPPQHFPVFGGPGMAPCFGGFYGIGQTAASGQIGSPFPPTVSPSPIAVATVPPTVPSIGSVPAAVVCCPEK</sequence>
<dbReference type="Proteomes" id="UP001432322">
    <property type="component" value="Unassembled WGS sequence"/>
</dbReference>
<comment type="caution">
    <text evidence="2">The sequence shown here is derived from an EMBL/GenBank/DDBJ whole genome shotgun (WGS) entry which is preliminary data.</text>
</comment>
<name>A0AAV5X3M0_9BILA</name>
<dbReference type="AlphaFoldDB" id="A0AAV5X3M0"/>
<feature type="non-terminal residue" evidence="2">
    <location>
        <position position="115"/>
    </location>
</feature>
<keyword evidence="3" id="KW-1185">Reference proteome</keyword>
<evidence type="ECO:0000313" key="2">
    <source>
        <dbReference type="EMBL" id="GMT37845.1"/>
    </source>
</evidence>
<proteinExistence type="predicted"/>
<dbReference type="EMBL" id="BTSY01000005">
    <property type="protein sequence ID" value="GMT31000.1"/>
    <property type="molecule type" value="Genomic_DNA"/>
</dbReference>
<gene>
    <name evidence="1" type="ORF">PFISCL1PPCAC_22297</name>
    <name evidence="2" type="ORF">PFISCL1PPCAC_29142</name>
</gene>
<accession>A0AAV5X3M0</accession>